<dbReference type="Proteomes" id="UP000515158">
    <property type="component" value="Unplaced"/>
</dbReference>
<feature type="transmembrane region" description="Helical" evidence="5">
    <location>
        <begin position="241"/>
        <end position="262"/>
    </location>
</feature>
<keyword evidence="4 5" id="KW-0472">Membrane</keyword>
<accession>A0A6P8Y3I4</accession>
<reference evidence="7" key="1">
    <citation type="submission" date="2025-08" db="UniProtKB">
        <authorList>
            <consortium name="RefSeq"/>
        </authorList>
    </citation>
    <scope>IDENTIFICATION</scope>
    <source>
        <tissue evidence="7">Total insect</tissue>
    </source>
</reference>
<evidence type="ECO:0000256" key="2">
    <source>
        <dbReference type="ARBA" id="ARBA00022692"/>
    </source>
</evidence>
<dbReference type="GO" id="GO:0016020">
    <property type="term" value="C:membrane"/>
    <property type="evidence" value="ECO:0007669"/>
    <property type="project" value="UniProtKB-SubCell"/>
</dbReference>
<dbReference type="PANTHER" id="PTHR23507:SF1">
    <property type="entry name" value="FI18259P1-RELATED"/>
    <property type="match status" value="1"/>
</dbReference>
<name>A0A6P8Y3I4_THRPL</name>
<dbReference type="KEGG" id="tpal:117641072"/>
<dbReference type="GO" id="GO:0022857">
    <property type="term" value="F:transmembrane transporter activity"/>
    <property type="evidence" value="ECO:0007669"/>
    <property type="project" value="InterPro"/>
</dbReference>
<dbReference type="RefSeq" id="XP_034234068.1">
    <property type="nucleotide sequence ID" value="XM_034378177.1"/>
</dbReference>
<feature type="transmembrane region" description="Helical" evidence="5">
    <location>
        <begin position="175"/>
        <end position="196"/>
    </location>
</feature>
<dbReference type="GeneID" id="117641072"/>
<evidence type="ECO:0000256" key="3">
    <source>
        <dbReference type="ARBA" id="ARBA00022989"/>
    </source>
</evidence>
<dbReference type="PANTHER" id="PTHR23507">
    <property type="entry name" value="ZGC:174356"/>
    <property type="match status" value="1"/>
</dbReference>
<evidence type="ECO:0000256" key="1">
    <source>
        <dbReference type="ARBA" id="ARBA00004141"/>
    </source>
</evidence>
<feature type="transmembrane region" description="Helical" evidence="5">
    <location>
        <begin position="208"/>
        <end position="229"/>
    </location>
</feature>
<dbReference type="OrthoDB" id="3026777at2759"/>
<evidence type="ECO:0000313" key="7">
    <source>
        <dbReference type="RefSeq" id="XP_034234068.1"/>
    </source>
</evidence>
<comment type="subcellular location">
    <subcellularLocation>
        <location evidence="1">Membrane</location>
        <topology evidence="1">Multi-pass membrane protein</topology>
    </subcellularLocation>
</comment>
<evidence type="ECO:0000313" key="6">
    <source>
        <dbReference type="Proteomes" id="UP000515158"/>
    </source>
</evidence>
<evidence type="ECO:0000256" key="5">
    <source>
        <dbReference type="SAM" id="Phobius"/>
    </source>
</evidence>
<dbReference type="InterPro" id="IPR036259">
    <property type="entry name" value="MFS_trans_sf"/>
</dbReference>
<dbReference type="FunCoup" id="A0A6P8Y3I4">
    <property type="interactions" value="29"/>
</dbReference>
<keyword evidence="6" id="KW-1185">Reference proteome</keyword>
<dbReference type="CDD" id="cd17386">
    <property type="entry name" value="MFS_SLC46"/>
    <property type="match status" value="1"/>
</dbReference>
<organism evidence="7">
    <name type="scientific">Thrips palmi</name>
    <name type="common">Melon thrips</name>
    <dbReference type="NCBI Taxonomy" id="161013"/>
    <lineage>
        <taxon>Eukaryota</taxon>
        <taxon>Metazoa</taxon>
        <taxon>Ecdysozoa</taxon>
        <taxon>Arthropoda</taxon>
        <taxon>Hexapoda</taxon>
        <taxon>Insecta</taxon>
        <taxon>Pterygota</taxon>
        <taxon>Neoptera</taxon>
        <taxon>Paraneoptera</taxon>
        <taxon>Thysanoptera</taxon>
        <taxon>Terebrantia</taxon>
        <taxon>Thripoidea</taxon>
        <taxon>Thripidae</taxon>
        <taxon>Thrips</taxon>
    </lineage>
</organism>
<feature type="transmembrane region" description="Helical" evidence="5">
    <location>
        <begin position="386"/>
        <end position="408"/>
    </location>
</feature>
<keyword evidence="2 5" id="KW-0812">Transmembrane</keyword>
<keyword evidence="3 5" id="KW-1133">Transmembrane helix</keyword>
<dbReference type="InterPro" id="IPR011701">
    <property type="entry name" value="MFS"/>
</dbReference>
<evidence type="ECO:0000256" key="4">
    <source>
        <dbReference type="ARBA" id="ARBA00023136"/>
    </source>
</evidence>
<proteinExistence type="predicted"/>
<protein>
    <submittedName>
        <fullName evidence="7">Proton-coupled folate transporter-like</fullName>
    </submittedName>
</protein>
<sequence>MAVGAVIEGVKDSKAAGDWEGKAAATDMNNKNLEKSGAAAEEAKKVKEKAEIRPGDFSNFWELSFRQKMVFVRDNITVEPMLACYIMPSVLAALATQNLNLEKACRVNLGYSDEVCTALAARETANYTHQENEVQQLVAGMAGWKTFVQSSVPAFLILFLGAWTDRQGRRKPCMLMPIVGEFLTSIGLIVCTYFFYELPMEAAGLVESVFPALTGGWFTMFMAVFSYVADVTDKDSRTLRIGIVNVFCSLGIPIGMALSGVLYKRIGFYGVFSVSAVMYLFSFWYGFFMIKEEPRKKSKEAAEKEALSGDRPSLYRRLVDFLKDFFDMKHIQETFRVAFKEGENMRKQRVILLMIVVMVVIGPMHGEMTVMYLFTRLRFNWNEVDFSIFSTYGMVTNLIGTIISVGVFSHLLGVDDAIIGIMSCMSKILSGFLYAFATTTWMIYLAPLVDMVNGTSFIAMRSIASKLVPPDELGKVNSLVGVCEALMPLVYGPMYSSVYQATMTTVPGAFFLLGGALTAPAIVIFGWMYTVHRKERLGLLPKPNAKDAKDAEGCVNMGFEEEKKGGLLTTGDVFLRASWREKRYSGNNNTFNANHLAPLPSSLEVPPK</sequence>
<dbReference type="InParanoid" id="A0A6P8Y3I4"/>
<dbReference type="AlphaFoldDB" id="A0A6P8Y3I4"/>
<dbReference type="Gene3D" id="1.20.1250.20">
    <property type="entry name" value="MFS general substrate transporter like domains"/>
    <property type="match status" value="1"/>
</dbReference>
<feature type="transmembrane region" description="Helical" evidence="5">
    <location>
        <begin position="508"/>
        <end position="529"/>
    </location>
</feature>
<dbReference type="SUPFAM" id="SSF103473">
    <property type="entry name" value="MFS general substrate transporter"/>
    <property type="match status" value="1"/>
</dbReference>
<dbReference type="Pfam" id="PF07690">
    <property type="entry name" value="MFS_1"/>
    <property type="match status" value="1"/>
</dbReference>
<feature type="transmembrane region" description="Helical" evidence="5">
    <location>
        <begin position="268"/>
        <end position="290"/>
    </location>
</feature>
<gene>
    <name evidence="7" type="primary">LOC117641072</name>
</gene>
<feature type="transmembrane region" description="Helical" evidence="5">
    <location>
        <begin position="350"/>
        <end position="374"/>
    </location>
</feature>